<dbReference type="InterPro" id="IPR011006">
    <property type="entry name" value="CheY-like_superfamily"/>
</dbReference>
<evidence type="ECO:0000313" key="5">
    <source>
        <dbReference type="Proteomes" id="UP000007844"/>
    </source>
</evidence>
<accession>F3YZL4</accession>
<dbReference type="STRING" id="690850.Desaf_1374"/>
<dbReference type="SUPFAM" id="SSF48452">
    <property type="entry name" value="TPR-like"/>
    <property type="match status" value="1"/>
</dbReference>
<dbReference type="Pfam" id="PF00072">
    <property type="entry name" value="Response_reg"/>
    <property type="match status" value="1"/>
</dbReference>
<evidence type="ECO:0000256" key="1">
    <source>
        <dbReference type="PROSITE-ProRule" id="PRU00169"/>
    </source>
</evidence>
<feature type="domain" description="Response regulatory" evidence="3">
    <location>
        <begin position="25"/>
        <end position="142"/>
    </location>
</feature>
<evidence type="ECO:0000256" key="2">
    <source>
        <dbReference type="PROSITE-ProRule" id="PRU00339"/>
    </source>
</evidence>
<feature type="repeat" description="TPR" evidence="2">
    <location>
        <begin position="272"/>
        <end position="305"/>
    </location>
</feature>
<reference evidence="4 5" key="1">
    <citation type="journal article" date="2011" name="J. Bacteriol.">
        <title>Genome sequence of the mercury-methylating and pleomorphic Desulfovibrio africanus Strain Walvis Bay.</title>
        <authorList>
            <person name="Brown S.D."/>
            <person name="Wall J.D."/>
            <person name="Kucken A.M."/>
            <person name="Gilmour C.C."/>
            <person name="Podar M."/>
            <person name="Brandt C.C."/>
            <person name="Teshima H."/>
            <person name="Detter J.C."/>
            <person name="Han C.S."/>
            <person name="Land M.L."/>
            <person name="Lucas S."/>
            <person name="Han J."/>
            <person name="Pennacchio L."/>
            <person name="Nolan M."/>
            <person name="Pitluck S."/>
            <person name="Woyke T."/>
            <person name="Goodwin L."/>
            <person name="Palumbo A.V."/>
            <person name="Elias D.A."/>
        </authorList>
    </citation>
    <scope>NUCLEOTIDE SEQUENCE [LARGE SCALE GENOMIC DNA]</scope>
    <source>
        <strain evidence="4 5">Walvis Bay</strain>
    </source>
</reference>
<feature type="modified residue" description="4-aspartylphosphate" evidence="1">
    <location>
        <position position="75"/>
    </location>
</feature>
<dbReference type="Proteomes" id="UP000007844">
    <property type="component" value="Chromosome"/>
</dbReference>
<keyword evidence="5" id="KW-1185">Reference proteome</keyword>
<dbReference type="GO" id="GO:0097363">
    <property type="term" value="F:protein O-acetylglucosaminyltransferase activity"/>
    <property type="evidence" value="ECO:0007669"/>
    <property type="project" value="TreeGrafter"/>
</dbReference>
<organism evidence="4 5">
    <name type="scientific">Desulfocurvibacter africanus subsp. africanus str. Walvis Bay</name>
    <dbReference type="NCBI Taxonomy" id="690850"/>
    <lineage>
        <taxon>Bacteria</taxon>
        <taxon>Pseudomonadati</taxon>
        <taxon>Thermodesulfobacteriota</taxon>
        <taxon>Desulfovibrionia</taxon>
        <taxon>Desulfovibrionales</taxon>
        <taxon>Desulfovibrionaceae</taxon>
        <taxon>Desulfocurvibacter</taxon>
    </lineage>
</organism>
<dbReference type="PROSITE" id="PS50005">
    <property type="entry name" value="TPR"/>
    <property type="match status" value="2"/>
</dbReference>
<dbReference type="InterPro" id="IPR011990">
    <property type="entry name" value="TPR-like_helical_dom_sf"/>
</dbReference>
<dbReference type="GO" id="GO:0006493">
    <property type="term" value="P:protein O-linked glycosylation"/>
    <property type="evidence" value="ECO:0007669"/>
    <property type="project" value="InterPro"/>
</dbReference>
<gene>
    <name evidence="4" type="ORF">Desaf_1374</name>
</gene>
<dbReference type="SMART" id="SM00028">
    <property type="entry name" value="TPR"/>
    <property type="match status" value="4"/>
</dbReference>
<dbReference type="Pfam" id="PF13432">
    <property type="entry name" value="TPR_16"/>
    <property type="match status" value="1"/>
</dbReference>
<dbReference type="PANTHER" id="PTHR44366">
    <property type="entry name" value="UDP-N-ACETYLGLUCOSAMINE--PEPTIDE N-ACETYLGLUCOSAMINYLTRANSFERASE 110 KDA SUBUNIT"/>
    <property type="match status" value="1"/>
</dbReference>
<dbReference type="InterPro" id="IPR001789">
    <property type="entry name" value="Sig_transdc_resp-reg_receiver"/>
</dbReference>
<sequence length="362" mass="40353">MYFTTEIKVSSASTQNLQSPQAARSLLVVASDREQIKRYASDLKGLPLKLVRAMDSGPAALKYVASYPVDVVLCDSSLVDTDLIAFLRGLKQSPASRQIPVVITAESADRRMLLQAVSMGCAGLILKPYQGATLHKHMSTALSMAAGNEQEAGGLRQAKDLLASGHVDDAIREFEDIVRTQDQSEAYYMQGLEHLRKGEYGEAIACFHKAVQINTLFAEAYEAMARAFEAKGDRQSSRMFLKKAAQVHAEFQRLEQVKELFVEVMAEEPDAENPFLLLGNKLYNGRDFQGAAQAYENAIKLNPNDAWARFHLARVRWMLGHRNKAVELLESCLAMRPDFPEAQRLLIQVKNTSWATIDTERL</sequence>
<dbReference type="PANTHER" id="PTHR44366:SF1">
    <property type="entry name" value="UDP-N-ACETYLGLUCOSAMINE--PEPTIDE N-ACETYLGLUCOSAMINYLTRANSFERASE 110 KDA SUBUNIT"/>
    <property type="match status" value="1"/>
</dbReference>
<protein>
    <submittedName>
        <fullName evidence="4">Tetratricopeptide TPR_1 repeat-containing protein</fullName>
    </submittedName>
</protein>
<proteinExistence type="predicted"/>
<dbReference type="EMBL" id="CP003221">
    <property type="protein sequence ID" value="EGJ49713.1"/>
    <property type="molecule type" value="Genomic_DNA"/>
</dbReference>
<dbReference type="KEGG" id="daf:Desaf_1374"/>
<dbReference type="SMART" id="SM00448">
    <property type="entry name" value="REC"/>
    <property type="match status" value="1"/>
</dbReference>
<dbReference type="Pfam" id="PF14559">
    <property type="entry name" value="TPR_19"/>
    <property type="match status" value="1"/>
</dbReference>
<dbReference type="InterPro" id="IPR019734">
    <property type="entry name" value="TPR_rpt"/>
</dbReference>
<dbReference type="HOGENOM" id="CLU_058595_0_0_7"/>
<name>F3YZL4_DESAF</name>
<feature type="repeat" description="TPR" evidence="2">
    <location>
        <begin position="184"/>
        <end position="217"/>
    </location>
</feature>
<keyword evidence="1" id="KW-0597">Phosphoprotein</keyword>
<evidence type="ECO:0000313" key="4">
    <source>
        <dbReference type="EMBL" id="EGJ49713.1"/>
    </source>
</evidence>
<evidence type="ECO:0000259" key="3">
    <source>
        <dbReference type="PROSITE" id="PS50110"/>
    </source>
</evidence>
<dbReference type="SUPFAM" id="SSF52172">
    <property type="entry name" value="CheY-like"/>
    <property type="match status" value="1"/>
</dbReference>
<dbReference type="PROSITE" id="PS50110">
    <property type="entry name" value="RESPONSE_REGULATORY"/>
    <property type="match status" value="1"/>
</dbReference>
<dbReference type="InterPro" id="IPR037919">
    <property type="entry name" value="OGT"/>
</dbReference>
<dbReference type="AlphaFoldDB" id="F3YZL4"/>
<dbReference type="Gene3D" id="3.40.50.2300">
    <property type="match status" value="1"/>
</dbReference>
<dbReference type="Gene3D" id="1.25.40.10">
    <property type="entry name" value="Tetratricopeptide repeat domain"/>
    <property type="match status" value="2"/>
</dbReference>
<dbReference type="eggNOG" id="COG0457">
    <property type="taxonomic scope" value="Bacteria"/>
</dbReference>
<keyword evidence="2" id="KW-0802">TPR repeat</keyword>
<dbReference type="GO" id="GO:0000160">
    <property type="term" value="P:phosphorelay signal transduction system"/>
    <property type="evidence" value="ECO:0007669"/>
    <property type="project" value="InterPro"/>
</dbReference>